<evidence type="ECO:0000256" key="1">
    <source>
        <dbReference type="SAM" id="MobiDB-lite"/>
    </source>
</evidence>
<feature type="compositionally biased region" description="Polar residues" evidence="1">
    <location>
        <begin position="76"/>
        <end position="86"/>
    </location>
</feature>
<dbReference type="Proteomes" id="UP000800035">
    <property type="component" value="Unassembled WGS sequence"/>
</dbReference>
<feature type="compositionally biased region" description="Low complexity" evidence="1">
    <location>
        <begin position="16"/>
        <end position="42"/>
    </location>
</feature>
<protein>
    <submittedName>
        <fullName evidence="2">Uncharacterized protein</fullName>
    </submittedName>
</protein>
<accession>A0A6A5TDZ8</accession>
<proteinExistence type="predicted"/>
<feature type="region of interest" description="Disordered" evidence="1">
    <location>
        <begin position="1"/>
        <end position="86"/>
    </location>
</feature>
<organism evidence="2 3">
    <name type="scientific">Byssothecium circinans</name>
    <dbReference type="NCBI Taxonomy" id="147558"/>
    <lineage>
        <taxon>Eukaryota</taxon>
        <taxon>Fungi</taxon>
        <taxon>Dikarya</taxon>
        <taxon>Ascomycota</taxon>
        <taxon>Pezizomycotina</taxon>
        <taxon>Dothideomycetes</taxon>
        <taxon>Pleosporomycetidae</taxon>
        <taxon>Pleosporales</taxon>
        <taxon>Massarineae</taxon>
        <taxon>Massarinaceae</taxon>
        <taxon>Byssothecium</taxon>
    </lineage>
</organism>
<dbReference type="AlphaFoldDB" id="A0A6A5TDZ8"/>
<keyword evidence="3" id="KW-1185">Reference proteome</keyword>
<evidence type="ECO:0000313" key="3">
    <source>
        <dbReference type="Proteomes" id="UP000800035"/>
    </source>
</evidence>
<feature type="compositionally biased region" description="Basic residues" evidence="1">
    <location>
        <begin position="63"/>
        <end position="75"/>
    </location>
</feature>
<name>A0A6A5TDZ8_9PLEO</name>
<sequence length="86" mass="9851">MAIRTPSPKLNELQRATTAKQKNAQNNANEFHRQQQQQQQQPQPQPQQPQSGSSGRPTPRQRTTTRRAKRPRRHLQANTNASNKSC</sequence>
<reference evidence="2" key="1">
    <citation type="journal article" date="2020" name="Stud. Mycol.">
        <title>101 Dothideomycetes genomes: a test case for predicting lifestyles and emergence of pathogens.</title>
        <authorList>
            <person name="Haridas S."/>
            <person name="Albert R."/>
            <person name="Binder M."/>
            <person name="Bloem J."/>
            <person name="Labutti K."/>
            <person name="Salamov A."/>
            <person name="Andreopoulos B."/>
            <person name="Baker S."/>
            <person name="Barry K."/>
            <person name="Bills G."/>
            <person name="Bluhm B."/>
            <person name="Cannon C."/>
            <person name="Castanera R."/>
            <person name="Culley D."/>
            <person name="Daum C."/>
            <person name="Ezra D."/>
            <person name="Gonzalez J."/>
            <person name="Henrissat B."/>
            <person name="Kuo A."/>
            <person name="Liang C."/>
            <person name="Lipzen A."/>
            <person name="Lutzoni F."/>
            <person name="Magnuson J."/>
            <person name="Mondo S."/>
            <person name="Nolan M."/>
            <person name="Ohm R."/>
            <person name="Pangilinan J."/>
            <person name="Park H.-J."/>
            <person name="Ramirez L."/>
            <person name="Alfaro M."/>
            <person name="Sun H."/>
            <person name="Tritt A."/>
            <person name="Yoshinaga Y."/>
            <person name="Zwiers L.-H."/>
            <person name="Turgeon B."/>
            <person name="Goodwin S."/>
            <person name="Spatafora J."/>
            <person name="Crous P."/>
            <person name="Grigoriev I."/>
        </authorList>
    </citation>
    <scope>NUCLEOTIDE SEQUENCE</scope>
    <source>
        <strain evidence="2">CBS 675.92</strain>
    </source>
</reference>
<evidence type="ECO:0000313" key="2">
    <source>
        <dbReference type="EMBL" id="KAF1950528.1"/>
    </source>
</evidence>
<dbReference type="EMBL" id="ML977025">
    <property type="protein sequence ID" value="KAF1950528.1"/>
    <property type="molecule type" value="Genomic_DNA"/>
</dbReference>
<gene>
    <name evidence="2" type="ORF">CC80DRAFT_554284</name>
</gene>